<feature type="compositionally biased region" description="Basic residues" evidence="2">
    <location>
        <begin position="90"/>
        <end position="104"/>
    </location>
</feature>
<feature type="compositionally biased region" description="Basic residues" evidence="2">
    <location>
        <begin position="862"/>
        <end position="873"/>
    </location>
</feature>
<dbReference type="CDD" id="cd09274">
    <property type="entry name" value="RNase_HI_RT_Ty3"/>
    <property type="match status" value="1"/>
</dbReference>
<dbReference type="Proteomes" id="UP001231189">
    <property type="component" value="Unassembled WGS sequence"/>
</dbReference>
<evidence type="ECO:0000259" key="5">
    <source>
        <dbReference type="Pfam" id="PF17921"/>
    </source>
</evidence>
<dbReference type="InterPro" id="IPR041577">
    <property type="entry name" value="RT_RNaseH_2"/>
</dbReference>
<protein>
    <recommendedName>
        <fullName evidence="8">Retrotransposon protein, putative, Ty3-gypsy subclass</fullName>
    </recommendedName>
</protein>
<dbReference type="EMBL" id="JAUUTY010000004">
    <property type="protein sequence ID" value="KAK1650141.1"/>
    <property type="molecule type" value="Genomic_DNA"/>
</dbReference>
<dbReference type="InterPro" id="IPR050951">
    <property type="entry name" value="Retrovirus_Pol_polyprotein"/>
</dbReference>
<dbReference type="PANTHER" id="PTHR37984">
    <property type="entry name" value="PROTEIN CBG26694"/>
    <property type="match status" value="1"/>
</dbReference>
<dbReference type="FunFam" id="3.10.20.370:FF:000001">
    <property type="entry name" value="Retrovirus-related Pol polyprotein from transposon 17.6-like protein"/>
    <property type="match status" value="1"/>
</dbReference>
<dbReference type="GO" id="GO:0003824">
    <property type="term" value="F:catalytic activity"/>
    <property type="evidence" value="ECO:0007669"/>
    <property type="project" value="UniProtKB-KW"/>
</dbReference>
<comment type="caution">
    <text evidence="6">The sequence shown here is derived from an EMBL/GenBank/DDBJ whole genome shotgun (WGS) entry which is preliminary data.</text>
</comment>
<evidence type="ECO:0000313" key="7">
    <source>
        <dbReference type="Proteomes" id="UP001231189"/>
    </source>
</evidence>
<dbReference type="AlphaFoldDB" id="A0AAD8SEV5"/>
<dbReference type="FunFam" id="3.30.70.270:FF:000020">
    <property type="entry name" value="Transposon Tf2-6 polyprotein-like Protein"/>
    <property type="match status" value="1"/>
</dbReference>
<dbReference type="InterPro" id="IPR043128">
    <property type="entry name" value="Rev_trsase/Diguanyl_cyclase"/>
</dbReference>
<keyword evidence="7" id="KW-1185">Reference proteome</keyword>
<dbReference type="InterPro" id="IPR043502">
    <property type="entry name" value="DNA/RNA_pol_sf"/>
</dbReference>
<accession>A0AAD8SEV5</accession>
<reference evidence="6" key="1">
    <citation type="submission" date="2023-07" db="EMBL/GenBank/DDBJ databases">
        <title>A chromosome-level genome assembly of Lolium multiflorum.</title>
        <authorList>
            <person name="Chen Y."/>
            <person name="Copetti D."/>
            <person name="Kolliker R."/>
            <person name="Studer B."/>
        </authorList>
    </citation>
    <scope>NUCLEOTIDE SEQUENCE</scope>
    <source>
        <strain evidence="6">02402/16</strain>
        <tissue evidence="6">Leaf</tissue>
    </source>
</reference>
<dbReference type="Gene3D" id="3.10.20.370">
    <property type="match status" value="1"/>
</dbReference>
<dbReference type="PANTHER" id="PTHR37984:SF5">
    <property type="entry name" value="PROTEIN NYNRIN-LIKE"/>
    <property type="match status" value="1"/>
</dbReference>
<dbReference type="Pfam" id="PF00078">
    <property type="entry name" value="RVT_1"/>
    <property type="match status" value="1"/>
</dbReference>
<feature type="region of interest" description="Disordered" evidence="2">
    <location>
        <begin position="701"/>
        <end position="721"/>
    </location>
</feature>
<dbReference type="InterPro" id="IPR041588">
    <property type="entry name" value="Integrase_H2C2"/>
</dbReference>
<evidence type="ECO:0000256" key="2">
    <source>
        <dbReference type="SAM" id="MobiDB-lite"/>
    </source>
</evidence>
<feature type="compositionally biased region" description="Basic and acidic residues" evidence="2">
    <location>
        <begin position="58"/>
        <end position="70"/>
    </location>
</feature>
<dbReference type="CDD" id="cd01647">
    <property type="entry name" value="RT_LTR"/>
    <property type="match status" value="1"/>
</dbReference>
<dbReference type="FunFam" id="3.30.70.270:FF:000003">
    <property type="entry name" value="Transposon Ty3-G Gag-Pol polyprotein"/>
    <property type="match status" value="1"/>
</dbReference>
<dbReference type="FunFam" id="1.10.340.70:FF:000001">
    <property type="entry name" value="Retrovirus-related Pol polyprotein from transposon gypsy-like Protein"/>
    <property type="match status" value="1"/>
</dbReference>
<feature type="domain" description="Reverse transcriptase/retrotransposon-derived protein RNase H-like" evidence="4">
    <location>
        <begin position="404"/>
        <end position="494"/>
    </location>
</feature>
<evidence type="ECO:0000259" key="3">
    <source>
        <dbReference type="Pfam" id="PF00078"/>
    </source>
</evidence>
<feature type="compositionally biased region" description="Low complexity" evidence="2">
    <location>
        <begin position="847"/>
        <end position="858"/>
    </location>
</feature>
<sequence length="883" mass="99783">MLKCPNHELPGNIIIDNFYARLSFQDKTLLDTTCSGSFTSNKEEFKRDLLDRIKENAEDWENDKGKESGYADKPPFKPLPPKEGNEEKEKKKKKGTKKKKKKENKKKEVTAYPHVNEITLGNRKYVAPNDYYDNESEYDDLPIPFTHISDHDLDEHAAFDIENLFGTDYEINDDSIIHVPLNDDIESSKLGDVVLEDPVFETSTFSENDDITYSGLLERDIFDLFLPEFDKPWVIHLRETCYVLQTAFMTRYGLYEYTVMSFGLTNAPATFMRLMNSVFMEYLDKFVIIYIDDILVYSKTEEEHTEHLRLVLTKLREHRLYAKFSKCEFWLQELIFLGHVVSAKGVAVIPEKVQSVLDWKTPKSAKEIRSFLGLAGYYRRYIENFSKIAKPMTDLLKKDKKFEWSEKAEESFQTLKIKLTTAPVLVLPDTSKDFVIFCDASLQGLGCVLMQDGHVVAYASRQLKPHELNYPTHDLELAAVVHALKQWRPYLYDYDLGLNYQPGKANVVADALSRKSYCNNLMLKQHQPALHEEFARLNLEIVPQGFLANLEVKPSLEDQIKAAQKRDLGITKIKENIASGAAKCFSVNDQGVVYFGNRLVVPKKKNLRELILREAHESPLSIHPGSTKMYQDLRQRFWWTRMKREIARFVAECDVCRRVKAEHQRPAGTLQPLSTPEWKWDEIGSCLRAWPPMEPAARILPPPSAPIKPPPPPWRNPSTPPLLSSLFSAPRGRNPSPANLAVAAATLLPEPSRRRRSLRLVAVFLLHHAAAAGSPLPRESGPARASGLRFAGVPASSGAAVSSRSSGAAWALRAAPVASGRRAPASSPPAVAAVVAPANWRAAPPLWVAPSPRANAPAPRCPARRNRPGRARPGRPWPWLTSC</sequence>
<feature type="region of interest" description="Disordered" evidence="2">
    <location>
        <begin position="58"/>
        <end position="109"/>
    </location>
</feature>
<evidence type="ECO:0000256" key="1">
    <source>
        <dbReference type="ARBA" id="ARBA00023268"/>
    </source>
</evidence>
<keyword evidence="1" id="KW-0511">Multifunctional enzyme</keyword>
<dbReference type="Pfam" id="PF17919">
    <property type="entry name" value="RT_RNaseH_2"/>
    <property type="match status" value="1"/>
</dbReference>
<evidence type="ECO:0000259" key="4">
    <source>
        <dbReference type="Pfam" id="PF17919"/>
    </source>
</evidence>
<feature type="domain" description="Integrase zinc-binding" evidence="5">
    <location>
        <begin position="605"/>
        <end position="661"/>
    </location>
</feature>
<dbReference type="SUPFAM" id="SSF56672">
    <property type="entry name" value="DNA/RNA polymerases"/>
    <property type="match status" value="1"/>
</dbReference>
<feature type="region of interest" description="Disordered" evidence="2">
    <location>
        <begin position="847"/>
        <end position="883"/>
    </location>
</feature>
<proteinExistence type="predicted"/>
<dbReference type="InterPro" id="IPR000477">
    <property type="entry name" value="RT_dom"/>
</dbReference>
<feature type="compositionally biased region" description="Pro residues" evidence="2">
    <location>
        <begin position="701"/>
        <end position="720"/>
    </location>
</feature>
<dbReference type="Gene3D" id="3.10.10.10">
    <property type="entry name" value="HIV Type 1 Reverse Transcriptase, subunit A, domain 1"/>
    <property type="match status" value="1"/>
</dbReference>
<evidence type="ECO:0000313" key="6">
    <source>
        <dbReference type="EMBL" id="KAK1650141.1"/>
    </source>
</evidence>
<dbReference type="Pfam" id="PF17921">
    <property type="entry name" value="Integrase_H2C2"/>
    <property type="match status" value="1"/>
</dbReference>
<organism evidence="6 7">
    <name type="scientific">Lolium multiflorum</name>
    <name type="common">Italian ryegrass</name>
    <name type="synonym">Lolium perenne subsp. multiflorum</name>
    <dbReference type="NCBI Taxonomy" id="4521"/>
    <lineage>
        <taxon>Eukaryota</taxon>
        <taxon>Viridiplantae</taxon>
        <taxon>Streptophyta</taxon>
        <taxon>Embryophyta</taxon>
        <taxon>Tracheophyta</taxon>
        <taxon>Spermatophyta</taxon>
        <taxon>Magnoliopsida</taxon>
        <taxon>Liliopsida</taxon>
        <taxon>Poales</taxon>
        <taxon>Poaceae</taxon>
        <taxon>BOP clade</taxon>
        <taxon>Pooideae</taxon>
        <taxon>Poodae</taxon>
        <taxon>Poeae</taxon>
        <taxon>Poeae Chloroplast Group 2 (Poeae type)</taxon>
        <taxon>Loliodinae</taxon>
        <taxon>Loliinae</taxon>
        <taxon>Lolium</taxon>
    </lineage>
</organism>
<gene>
    <name evidence="6" type="ORF">QYE76_067946</name>
</gene>
<evidence type="ECO:0008006" key="8">
    <source>
        <dbReference type="Google" id="ProtNLM"/>
    </source>
</evidence>
<dbReference type="Gene3D" id="3.30.70.270">
    <property type="match status" value="2"/>
</dbReference>
<dbReference type="Gene3D" id="1.10.340.70">
    <property type="match status" value="1"/>
</dbReference>
<name>A0AAD8SEV5_LOLMU</name>
<feature type="domain" description="Reverse transcriptase" evidence="3">
    <location>
        <begin position="240"/>
        <end position="340"/>
    </location>
</feature>